<dbReference type="PANTHER" id="PTHR43765:SF2">
    <property type="entry name" value="2-DEHYDROPANTOATE 2-REDUCTASE"/>
    <property type="match status" value="1"/>
</dbReference>
<organism evidence="8 9">
    <name type="scientific">Cyclocybe aegerita</name>
    <name type="common">Black poplar mushroom</name>
    <name type="synonym">Agrocybe aegerita</name>
    <dbReference type="NCBI Taxonomy" id="1973307"/>
    <lineage>
        <taxon>Eukaryota</taxon>
        <taxon>Fungi</taxon>
        <taxon>Dikarya</taxon>
        <taxon>Basidiomycota</taxon>
        <taxon>Agaricomycotina</taxon>
        <taxon>Agaricomycetes</taxon>
        <taxon>Agaricomycetidae</taxon>
        <taxon>Agaricales</taxon>
        <taxon>Agaricineae</taxon>
        <taxon>Bolbitiaceae</taxon>
        <taxon>Cyclocybe</taxon>
    </lineage>
</organism>
<dbReference type="Pfam" id="PF02558">
    <property type="entry name" value="ApbA"/>
    <property type="match status" value="1"/>
</dbReference>
<dbReference type="GO" id="GO:0005739">
    <property type="term" value="C:mitochondrion"/>
    <property type="evidence" value="ECO:0007669"/>
    <property type="project" value="TreeGrafter"/>
</dbReference>
<evidence type="ECO:0000256" key="5">
    <source>
        <dbReference type="ARBA" id="ARBA00032024"/>
    </source>
</evidence>
<dbReference type="InterPro" id="IPR013328">
    <property type="entry name" value="6PGD_dom2"/>
</dbReference>
<dbReference type="NCBIfam" id="TIGR00745">
    <property type="entry name" value="apbA_panE"/>
    <property type="match status" value="1"/>
</dbReference>
<dbReference type="GO" id="GO:0008677">
    <property type="term" value="F:2-dehydropantoate 2-reductase activity"/>
    <property type="evidence" value="ECO:0007669"/>
    <property type="project" value="UniProtKB-EC"/>
</dbReference>
<evidence type="ECO:0000259" key="7">
    <source>
        <dbReference type="Pfam" id="PF08546"/>
    </source>
</evidence>
<sequence length="390" mass="43593">MHFHILGIGPVGRLFAHHLRRTLPAAHTVSLIHKKRQDHQRLLGTSFALERGGKVQTTDDFQHEVFEELISNPPSASPPISSVFVALKAQHTYPALSLLASRLRPHSTIVLLQNGMGIYENLISTIFRNPTQRPNFILASNTHGAFLTEPSHTVHAGVGSIEFAIAPDSQGRDFEAGLDDESTETSQRRLRLSDITFPEDTQSARYRSLRTTVAALLVLEELNTSWRSYSDIQMIMRRKLVVNAVINPLTALMGCRNGQLFEHPEAKDLLQQVCGEAHSAYAAQMKHDIETWLQDLESSGVDMTKVQVPTFPETLTSEALQKETVRIAELTKGNISSTLRDVRRGRKTELDFINGYLVGLGRTYGLDMPVNSTLLNLVKLRHRMPLDPIL</sequence>
<dbReference type="EMBL" id="CACVBS010000051">
    <property type="protein sequence ID" value="CAA7265894.1"/>
    <property type="molecule type" value="Genomic_DNA"/>
</dbReference>
<dbReference type="GO" id="GO:0015940">
    <property type="term" value="P:pantothenate biosynthetic process"/>
    <property type="evidence" value="ECO:0007669"/>
    <property type="project" value="InterPro"/>
</dbReference>
<dbReference type="Pfam" id="PF08546">
    <property type="entry name" value="ApbA_C"/>
    <property type="match status" value="1"/>
</dbReference>
<dbReference type="Proteomes" id="UP000467700">
    <property type="component" value="Unassembled WGS sequence"/>
</dbReference>
<evidence type="ECO:0000259" key="6">
    <source>
        <dbReference type="Pfam" id="PF02558"/>
    </source>
</evidence>
<dbReference type="SUPFAM" id="SSF51735">
    <property type="entry name" value="NAD(P)-binding Rossmann-fold domains"/>
    <property type="match status" value="1"/>
</dbReference>
<dbReference type="InterPro" id="IPR050838">
    <property type="entry name" value="Ketopantoate_reductase"/>
</dbReference>
<dbReference type="AlphaFoldDB" id="A0A8S0VX77"/>
<dbReference type="InterPro" id="IPR013752">
    <property type="entry name" value="KPA_reductase"/>
</dbReference>
<keyword evidence="4" id="KW-0560">Oxidoreductase</keyword>
<gene>
    <name evidence="8" type="ORF">AAE3_LOCUS8049</name>
</gene>
<dbReference type="PANTHER" id="PTHR43765">
    <property type="entry name" value="2-DEHYDROPANTOATE 2-REDUCTASE-RELATED"/>
    <property type="match status" value="1"/>
</dbReference>
<dbReference type="OrthoDB" id="73846at2759"/>
<reference evidence="8 9" key="1">
    <citation type="submission" date="2020-01" db="EMBL/GenBank/DDBJ databases">
        <authorList>
            <person name="Gupta K D."/>
        </authorList>
    </citation>
    <scope>NUCLEOTIDE SEQUENCE [LARGE SCALE GENOMIC DNA]</scope>
</reference>
<dbReference type="EC" id="1.1.1.169" evidence="2"/>
<protein>
    <recommendedName>
        <fullName evidence="2">2-dehydropantoate 2-reductase</fullName>
        <ecNumber evidence="2">1.1.1.169</ecNumber>
    </recommendedName>
    <alternativeName>
        <fullName evidence="5">Ketopantoate reductase</fullName>
    </alternativeName>
</protein>
<evidence type="ECO:0000313" key="8">
    <source>
        <dbReference type="EMBL" id="CAA7265894.1"/>
    </source>
</evidence>
<comment type="caution">
    <text evidence="8">The sequence shown here is derived from an EMBL/GenBank/DDBJ whole genome shotgun (WGS) entry which is preliminary data.</text>
</comment>
<dbReference type="GO" id="GO:0050661">
    <property type="term" value="F:NADP binding"/>
    <property type="evidence" value="ECO:0007669"/>
    <property type="project" value="TreeGrafter"/>
</dbReference>
<evidence type="ECO:0000256" key="1">
    <source>
        <dbReference type="ARBA" id="ARBA00007870"/>
    </source>
</evidence>
<keyword evidence="3" id="KW-0521">NADP</keyword>
<accession>A0A8S0VX77</accession>
<evidence type="ECO:0000256" key="4">
    <source>
        <dbReference type="ARBA" id="ARBA00023002"/>
    </source>
</evidence>
<keyword evidence="9" id="KW-1185">Reference proteome</keyword>
<dbReference type="InterPro" id="IPR036291">
    <property type="entry name" value="NAD(P)-bd_dom_sf"/>
</dbReference>
<dbReference type="Gene3D" id="1.10.1040.10">
    <property type="entry name" value="N-(1-d-carboxylethyl)-l-norvaline Dehydrogenase, domain 2"/>
    <property type="match status" value="1"/>
</dbReference>
<proteinExistence type="inferred from homology"/>
<evidence type="ECO:0000256" key="3">
    <source>
        <dbReference type="ARBA" id="ARBA00022857"/>
    </source>
</evidence>
<evidence type="ECO:0000256" key="2">
    <source>
        <dbReference type="ARBA" id="ARBA00013014"/>
    </source>
</evidence>
<feature type="domain" description="Ketopantoate reductase N-terminal" evidence="6">
    <location>
        <begin position="3"/>
        <end position="164"/>
    </location>
</feature>
<name>A0A8S0VX77_CYCAE</name>
<evidence type="ECO:0000313" key="9">
    <source>
        <dbReference type="Proteomes" id="UP000467700"/>
    </source>
</evidence>
<feature type="domain" description="Ketopantoate reductase C-terminal" evidence="7">
    <location>
        <begin position="231"/>
        <end position="380"/>
    </location>
</feature>
<dbReference type="InterPro" id="IPR008927">
    <property type="entry name" value="6-PGluconate_DH-like_C_sf"/>
</dbReference>
<dbReference type="SUPFAM" id="SSF48179">
    <property type="entry name" value="6-phosphogluconate dehydrogenase C-terminal domain-like"/>
    <property type="match status" value="1"/>
</dbReference>
<dbReference type="InterPro" id="IPR013332">
    <property type="entry name" value="KPR_N"/>
</dbReference>
<comment type="similarity">
    <text evidence="1">Belongs to the ketopantoate reductase family.</text>
</comment>
<dbReference type="InterPro" id="IPR003710">
    <property type="entry name" value="ApbA"/>
</dbReference>
<dbReference type="Gene3D" id="3.40.50.720">
    <property type="entry name" value="NAD(P)-binding Rossmann-like Domain"/>
    <property type="match status" value="1"/>
</dbReference>